<keyword evidence="4" id="KW-0328">Glycosyltransferase</keyword>
<dbReference type="InterPro" id="IPR017872">
    <property type="entry name" value="Pyrmidine_PPase_CS"/>
</dbReference>
<name>A0A1H2RCV9_9RHOB</name>
<reference evidence="9 10" key="1">
    <citation type="submission" date="2016-10" db="EMBL/GenBank/DDBJ databases">
        <authorList>
            <person name="de Groot N.N."/>
        </authorList>
    </citation>
    <scope>NUCLEOTIDE SEQUENCE [LARGE SCALE GENOMIC DNA]</scope>
    <source>
        <strain evidence="9 10">CGMCC 1.8894</strain>
    </source>
</reference>
<dbReference type="NCBIfam" id="NF004490">
    <property type="entry name" value="PRK05820.1"/>
    <property type="match status" value="1"/>
</dbReference>
<accession>A0A1H2RCV9</accession>
<dbReference type="Gene3D" id="1.20.970.10">
    <property type="entry name" value="Transferase, Pyrimidine Nucleoside Phosphorylase, Chain C"/>
    <property type="match status" value="1"/>
</dbReference>
<dbReference type="STRING" id="564137.SAMN04488238_101249"/>
<dbReference type="SUPFAM" id="SSF54680">
    <property type="entry name" value="Pyrimidine nucleoside phosphorylase C-terminal domain"/>
    <property type="match status" value="1"/>
</dbReference>
<gene>
    <name evidence="9" type="ORF">SAMN04488238_101249</name>
</gene>
<evidence type="ECO:0000313" key="9">
    <source>
        <dbReference type="EMBL" id="SDW16499.1"/>
    </source>
</evidence>
<evidence type="ECO:0000256" key="6">
    <source>
        <dbReference type="ARBA" id="ARBA00048550"/>
    </source>
</evidence>
<dbReference type="SMART" id="SM00941">
    <property type="entry name" value="PYNP_C"/>
    <property type="match status" value="1"/>
</dbReference>
<evidence type="ECO:0000259" key="8">
    <source>
        <dbReference type="SMART" id="SM00941"/>
    </source>
</evidence>
<dbReference type="InterPro" id="IPR036320">
    <property type="entry name" value="Glycosyl_Trfase_fam3_N_dom_sf"/>
</dbReference>
<dbReference type="EC" id="2.4.2.4" evidence="3"/>
<dbReference type="Gene3D" id="3.90.1170.30">
    <property type="entry name" value="Pyrimidine nucleoside phosphorylase-like, C-terminal domain"/>
    <property type="match status" value="1"/>
</dbReference>
<dbReference type="GO" id="GO:0009032">
    <property type="term" value="F:thymidine phosphorylase activity"/>
    <property type="evidence" value="ECO:0007669"/>
    <property type="project" value="UniProtKB-EC"/>
</dbReference>
<organism evidence="9 10">
    <name type="scientific">Roseicitreum antarcticum</name>
    <dbReference type="NCBI Taxonomy" id="564137"/>
    <lineage>
        <taxon>Bacteria</taxon>
        <taxon>Pseudomonadati</taxon>
        <taxon>Pseudomonadota</taxon>
        <taxon>Alphaproteobacteria</taxon>
        <taxon>Rhodobacterales</taxon>
        <taxon>Paracoccaceae</taxon>
        <taxon>Roseicitreum</taxon>
    </lineage>
</organism>
<evidence type="ECO:0000256" key="4">
    <source>
        <dbReference type="ARBA" id="ARBA00022676"/>
    </source>
</evidence>
<evidence type="ECO:0000256" key="5">
    <source>
        <dbReference type="ARBA" id="ARBA00022679"/>
    </source>
</evidence>
<dbReference type="Proteomes" id="UP000198539">
    <property type="component" value="Unassembled WGS sequence"/>
</dbReference>
<comment type="subunit">
    <text evidence="2">Homodimer.</text>
</comment>
<evidence type="ECO:0000256" key="3">
    <source>
        <dbReference type="ARBA" id="ARBA00011892"/>
    </source>
</evidence>
<dbReference type="AlphaFoldDB" id="A0A1H2RCV9"/>
<evidence type="ECO:0000256" key="2">
    <source>
        <dbReference type="ARBA" id="ARBA00011738"/>
    </source>
</evidence>
<dbReference type="InterPro" id="IPR017459">
    <property type="entry name" value="Glycosyl_Trfase_fam3_N_dom"/>
</dbReference>
<dbReference type="PIRSF" id="PIRSF000478">
    <property type="entry name" value="TP_PyNP"/>
    <property type="match status" value="1"/>
</dbReference>
<keyword evidence="5" id="KW-0808">Transferase</keyword>
<dbReference type="InterPro" id="IPR036566">
    <property type="entry name" value="PYNP-like_C_sf"/>
</dbReference>
<comment type="similarity">
    <text evidence="1">Belongs to the thymidine/pyrimidine-nucleoside phosphorylase family.</text>
</comment>
<dbReference type="SUPFAM" id="SSF52418">
    <property type="entry name" value="Nucleoside phosphorylase/phosphoribosyltransferase catalytic domain"/>
    <property type="match status" value="1"/>
</dbReference>
<feature type="region of interest" description="Disordered" evidence="7">
    <location>
        <begin position="1"/>
        <end position="31"/>
    </location>
</feature>
<dbReference type="FunFam" id="3.40.1030.10:FF:000003">
    <property type="entry name" value="Pyrimidine-nucleoside phosphorylase"/>
    <property type="match status" value="1"/>
</dbReference>
<dbReference type="Gene3D" id="3.40.1030.10">
    <property type="entry name" value="Nucleoside phosphorylase/phosphoribosyltransferase catalytic domain"/>
    <property type="match status" value="1"/>
</dbReference>
<dbReference type="PANTHER" id="PTHR10515">
    <property type="entry name" value="THYMIDINE PHOSPHORYLASE"/>
    <property type="match status" value="1"/>
</dbReference>
<sequence length="501" mass="50399">MPDNGPDTAPDTAPDTEPYNGPDTGPAPTDTVALIDGLRRGIHPDAAALRHFVAGLTEGRVSDAQAGAFAMAVCWRGLGDAGRTALTAAMRDSGQVLRWDLPGPVLDKHSTGGVGDTVSLLLAPALAACGVYVPMISGRGLGHTGGTLDKLDAIPGLRTDQPTEAFRQIVRDHGCAIVAASDSIAPADRRLYALRDVTGTVDSIDLITASILSKKLAAGLDGLILDVKCGAGAFAADLPGARILARALVDTAKGAGCPTTACITDMSQPLSPAMGNALEVAEVLRLLRDPAPCPLIDLTVALGGALLDGAARDARTPGGSGASAAGGALTRKAATGKAATGDTKARGHTTQTGTPHGASGADRLRAALTSGRAAERFAAMVRAMGGRGDVFAPDLLPTAPVILPVPAPAPGYVTAIDGTALGRAVVALGGGRTQPGDRIDPAVGISAIARLGQWVERGDPLAFVHAARHDAGQRAVAAVQAATRLASTPPATPALILEQVI</sequence>
<feature type="region of interest" description="Disordered" evidence="7">
    <location>
        <begin position="333"/>
        <end position="361"/>
    </location>
</feature>
<comment type="catalytic activity">
    <reaction evidence="6">
        <text>thymidine + phosphate = 2-deoxy-alpha-D-ribose 1-phosphate + thymine</text>
        <dbReference type="Rhea" id="RHEA:16037"/>
        <dbReference type="ChEBI" id="CHEBI:17748"/>
        <dbReference type="ChEBI" id="CHEBI:17821"/>
        <dbReference type="ChEBI" id="CHEBI:43474"/>
        <dbReference type="ChEBI" id="CHEBI:57259"/>
        <dbReference type="EC" id="2.4.2.4"/>
    </reaction>
</comment>
<dbReference type="GO" id="GO:0004645">
    <property type="term" value="F:1,4-alpha-oligoglucan phosphorylase activity"/>
    <property type="evidence" value="ECO:0007669"/>
    <property type="project" value="InterPro"/>
</dbReference>
<dbReference type="EMBL" id="FNOM01000001">
    <property type="protein sequence ID" value="SDW16499.1"/>
    <property type="molecule type" value="Genomic_DNA"/>
</dbReference>
<dbReference type="Pfam" id="PF07831">
    <property type="entry name" value="PYNP_C"/>
    <property type="match status" value="1"/>
</dbReference>
<dbReference type="Pfam" id="PF00591">
    <property type="entry name" value="Glycos_transf_3"/>
    <property type="match status" value="1"/>
</dbReference>
<dbReference type="PROSITE" id="PS00647">
    <property type="entry name" value="THYMID_PHOSPHORYLASE"/>
    <property type="match status" value="1"/>
</dbReference>
<evidence type="ECO:0000313" key="10">
    <source>
        <dbReference type="Proteomes" id="UP000198539"/>
    </source>
</evidence>
<feature type="compositionally biased region" description="Low complexity" evidence="7">
    <location>
        <begin position="333"/>
        <end position="342"/>
    </location>
</feature>
<dbReference type="InterPro" id="IPR035902">
    <property type="entry name" value="Nuc_phospho_transferase"/>
</dbReference>
<dbReference type="InterPro" id="IPR013102">
    <property type="entry name" value="PYNP_C"/>
</dbReference>
<dbReference type="InterPro" id="IPR000312">
    <property type="entry name" value="Glycosyl_Trfase_fam3"/>
</dbReference>
<keyword evidence="10" id="KW-1185">Reference proteome</keyword>
<dbReference type="InterPro" id="IPR000053">
    <property type="entry name" value="Thymidine/pyrmidine_PPase"/>
</dbReference>
<dbReference type="GO" id="GO:0006213">
    <property type="term" value="P:pyrimidine nucleoside metabolic process"/>
    <property type="evidence" value="ECO:0007669"/>
    <property type="project" value="InterPro"/>
</dbReference>
<protein>
    <recommendedName>
        <fullName evidence="3">thymidine phosphorylase</fullName>
        <ecNumber evidence="3">2.4.2.4</ecNumber>
    </recommendedName>
</protein>
<dbReference type="OrthoDB" id="9763887at2"/>
<dbReference type="PANTHER" id="PTHR10515:SF0">
    <property type="entry name" value="THYMIDINE PHOSPHORYLASE"/>
    <property type="match status" value="1"/>
</dbReference>
<dbReference type="SUPFAM" id="SSF47648">
    <property type="entry name" value="Nucleoside phosphorylase/phosphoribosyltransferase N-terminal domain"/>
    <property type="match status" value="1"/>
</dbReference>
<dbReference type="GO" id="GO:0005829">
    <property type="term" value="C:cytosol"/>
    <property type="evidence" value="ECO:0007669"/>
    <property type="project" value="TreeGrafter"/>
</dbReference>
<evidence type="ECO:0000256" key="7">
    <source>
        <dbReference type="SAM" id="MobiDB-lite"/>
    </source>
</evidence>
<dbReference type="RefSeq" id="WP_092884585.1">
    <property type="nucleotide sequence ID" value="NZ_CP061498.1"/>
</dbReference>
<dbReference type="Pfam" id="PF02885">
    <property type="entry name" value="Glycos_trans_3N"/>
    <property type="match status" value="1"/>
</dbReference>
<dbReference type="GO" id="GO:0006206">
    <property type="term" value="P:pyrimidine nucleobase metabolic process"/>
    <property type="evidence" value="ECO:0007669"/>
    <property type="project" value="InterPro"/>
</dbReference>
<evidence type="ECO:0000256" key="1">
    <source>
        <dbReference type="ARBA" id="ARBA00006915"/>
    </source>
</evidence>
<feature type="domain" description="Pyrimidine nucleoside phosphorylase C-terminal" evidence="8">
    <location>
        <begin position="412"/>
        <end position="486"/>
    </location>
</feature>
<proteinExistence type="inferred from homology"/>